<evidence type="ECO:0000256" key="1">
    <source>
        <dbReference type="SAM" id="SignalP"/>
    </source>
</evidence>
<proteinExistence type="predicted"/>
<feature type="domain" description="Bulb-type lectin" evidence="2">
    <location>
        <begin position="18"/>
        <end position="128"/>
    </location>
</feature>
<organism evidence="3 4">
    <name type="scientific">Polypedilum vanderplanki</name>
    <name type="common">Sleeping chironomid midge</name>
    <dbReference type="NCBI Taxonomy" id="319348"/>
    <lineage>
        <taxon>Eukaryota</taxon>
        <taxon>Metazoa</taxon>
        <taxon>Ecdysozoa</taxon>
        <taxon>Arthropoda</taxon>
        <taxon>Hexapoda</taxon>
        <taxon>Insecta</taxon>
        <taxon>Pterygota</taxon>
        <taxon>Neoptera</taxon>
        <taxon>Endopterygota</taxon>
        <taxon>Diptera</taxon>
        <taxon>Nematocera</taxon>
        <taxon>Chironomoidea</taxon>
        <taxon>Chironomidae</taxon>
        <taxon>Chironominae</taxon>
        <taxon>Polypedilum</taxon>
        <taxon>Polypedilum</taxon>
    </lineage>
</organism>
<dbReference type="Gene3D" id="2.90.10.10">
    <property type="entry name" value="Bulb-type lectin domain"/>
    <property type="match status" value="2"/>
</dbReference>
<accession>A0A9J6C0G9</accession>
<protein>
    <recommendedName>
        <fullName evidence="2">Bulb-type lectin domain-containing protein</fullName>
    </recommendedName>
</protein>
<feature type="chain" id="PRO_5039905372" description="Bulb-type lectin domain-containing protein" evidence="1">
    <location>
        <begin position="18"/>
        <end position="160"/>
    </location>
</feature>
<dbReference type="PROSITE" id="PS50927">
    <property type="entry name" value="BULB_LECTIN"/>
    <property type="match status" value="1"/>
</dbReference>
<keyword evidence="4" id="KW-1185">Reference proteome</keyword>
<keyword evidence="1" id="KW-0732">Signal</keyword>
<dbReference type="SMART" id="SM00108">
    <property type="entry name" value="B_lectin"/>
    <property type="match status" value="1"/>
</dbReference>
<feature type="signal peptide" evidence="1">
    <location>
        <begin position="1"/>
        <end position="17"/>
    </location>
</feature>
<reference evidence="3" key="1">
    <citation type="submission" date="2021-03" db="EMBL/GenBank/DDBJ databases">
        <title>Chromosome level genome of the anhydrobiotic midge Polypedilum vanderplanki.</title>
        <authorList>
            <person name="Yoshida Y."/>
            <person name="Kikawada T."/>
            <person name="Gusev O."/>
        </authorList>
    </citation>
    <scope>NUCLEOTIDE SEQUENCE</scope>
    <source>
        <strain evidence="3">NIAS01</strain>
        <tissue evidence="3">Whole body or cell culture</tissue>
    </source>
</reference>
<dbReference type="EMBL" id="JADBJN010000002">
    <property type="protein sequence ID" value="KAG5675408.1"/>
    <property type="molecule type" value="Genomic_DNA"/>
</dbReference>
<name>A0A9J6C0G9_POLVA</name>
<dbReference type="OrthoDB" id="1884773at2759"/>
<dbReference type="InterPro" id="IPR001480">
    <property type="entry name" value="Bulb-type_lectin_dom"/>
</dbReference>
<gene>
    <name evidence="3" type="ORF">PVAND_005316</name>
</gene>
<sequence>MFKKIILFLTILNSIAAIDNIPPGYCLFKSSSIYSDNGCFRLTMQDDGNLVIYRISDNKPLWSSQTSQTESCVACVQKDGNFVIYTNEEKPTWSTGTHDNTLSHLILQNNGNLVLYNEFNYPKWQSNTISQCKNQDNYFSAQIAKTNQQSPKQQSMKQSY</sequence>
<dbReference type="AlphaFoldDB" id="A0A9J6C0G9"/>
<dbReference type="Proteomes" id="UP001107558">
    <property type="component" value="Chromosome 2"/>
</dbReference>
<evidence type="ECO:0000313" key="3">
    <source>
        <dbReference type="EMBL" id="KAG5675408.1"/>
    </source>
</evidence>
<dbReference type="InterPro" id="IPR036426">
    <property type="entry name" value="Bulb-type_lectin_dom_sf"/>
</dbReference>
<comment type="caution">
    <text evidence="3">The sequence shown here is derived from an EMBL/GenBank/DDBJ whole genome shotgun (WGS) entry which is preliminary data.</text>
</comment>
<evidence type="ECO:0000259" key="2">
    <source>
        <dbReference type="PROSITE" id="PS50927"/>
    </source>
</evidence>
<evidence type="ECO:0000313" key="4">
    <source>
        <dbReference type="Proteomes" id="UP001107558"/>
    </source>
</evidence>
<dbReference type="SUPFAM" id="SSF51110">
    <property type="entry name" value="alpha-D-mannose-specific plant lectins"/>
    <property type="match status" value="2"/>
</dbReference>